<feature type="region of interest" description="Disordered" evidence="2">
    <location>
        <begin position="245"/>
        <end position="272"/>
    </location>
</feature>
<dbReference type="SMART" id="SM00257">
    <property type="entry name" value="LysM"/>
    <property type="match status" value="1"/>
</dbReference>
<dbReference type="PROSITE" id="PS51782">
    <property type="entry name" value="LYSM"/>
    <property type="match status" value="1"/>
</dbReference>
<keyword evidence="1" id="KW-0175">Coiled coil</keyword>
<dbReference type="InterPro" id="IPR018392">
    <property type="entry name" value="LysM"/>
</dbReference>
<dbReference type="RefSeq" id="WP_126189871.1">
    <property type="nucleotide sequence ID" value="NZ_RWYU02000005.1"/>
</dbReference>
<dbReference type="EMBL" id="RWYU02000005">
    <property type="protein sequence ID" value="RYJ61955.1"/>
    <property type="molecule type" value="Genomic_DNA"/>
</dbReference>
<dbReference type="Pfam" id="PF25800">
    <property type="entry name" value="FimV_N"/>
    <property type="match status" value="1"/>
</dbReference>
<feature type="domain" description="LysM" evidence="4">
    <location>
        <begin position="171"/>
        <end position="227"/>
    </location>
</feature>
<dbReference type="Proteomes" id="UP000282800">
    <property type="component" value="Unassembled WGS sequence"/>
</dbReference>
<dbReference type="Gene3D" id="3.10.350.10">
    <property type="entry name" value="LysM domain"/>
    <property type="match status" value="1"/>
</dbReference>
<accession>A0A482U5Z3</accession>
<dbReference type="CDD" id="cd00118">
    <property type="entry name" value="LysM"/>
    <property type="match status" value="1"/>
</dbReference>
<gene>
    <name evidence="5" type="ORF">EJA06_014775</name>
</gene>
<protein>
    <recommendedName>
        <fullName evidence="4">LysM domain-containing protein</fullName>
    </recommendedName>
</protein>
<dbReference type="AlphaFoldDB" id="A0A482U5Z3"/>
<evidence type="ECO:0000259" key="4">
    <source>
        <dbReference type="PROSITE" id="PS51782"/>
    </source>
</evidence>
<evidence type="ECO:0000313" key="6">
    <source>
        <dbReference type="Proteomes" id="UP000282800"/>
    </source>
</evidence>
<name>A0A482U5Z3_9PSED</name>
<feature type="transmembrane region" description="Helical" evidence="3">
    <location>
        <begin position="365"/>
        <end position="382"/>
    </location>
</feature>
<dbReference type="OrthoDB" id="5298707at2"/>
<proteinExistence type="predicted"/>
<sequence length="534" mass="57768">MSPFRLAVWPFTLIAAVFSPFACALGLGEINLHSALAEPLKADIELLDARSLNSDEIKVRLAPSDVFNRAGVERPAFLAGLNFLPVLEQGRQRIRVTSTAPVKEPYLNFIVELTLPGGQLLREYTLLLDPPLYQPELSAQPQARPEAPRVTLTQPARTEPIEPLPVAAQDKRYRIMPGDSLWSISERMDVSPPTSREALMADLYRLNPAAFINGDRNRLRVGEELLLPDSVAAGASIVSAAAEPAAPAQVRKEQPQAPSQPASPATLAEAPAGPDQSLVDVLRQLEAQVLSLQAQMDEQNRLLAEAQSTLAQRQAATVAVEATVQDATAVTSHAEQPTQQKPQTMPVQPVAMAPPMQETSAGSSWLIPLLGLLSLLVGLLWYRRRSVAVTGIGEPRQAQAKRAEASFPDINPFQRDVPVVTEMSYDEYLDRTPAVPAAPAAVALVAAQPQAVQQPQQAQLLDDMLASLPDDLDALTNAPPVAAVEADLRERLNEALASIDRGEVDQATRLLIALLDQSDSDDRRFIGEQLARIA</sequence>
<evidence type="ECO:0000256" key="2">
    <source>
        <dbReference type="SAM" id="MobiDB-lite"/>
    </source>
</evidence>
<evidence type="ECO:0000313" key="5">
    <source>
        <dbReference type="EMBL" id="RYJ61955.1"/>
    </source>
</evidence>
<reference evidence="5 6" key="1">
    <citation type="submission" date="2019-01" db="EMBL/GenBank/DDBJ databases">
        <title>High-quality draft genome of. Pseudomonas songnenensis str. L103, a full-fledged denitrifier isolated from 100 meters deep aquifer in a heavily nitrogen fertilized agricultural area.</title>
        <authorList>
            <person name="Liu M."/>
            <person name="Liu B."/>
        </authorList>
    </citation>
    <scope>NUCLEOTIDE SEQUENCE [LARGE SCALE GENOMIC DNA]</scope>
    <source>
        <strain evidence="5 6">L103</strain>
    </source>
</reference>
<keyword evidence="3" id="KW-1133">Transmembrane helix</keyword>
<keyword evidence="3" id="KW-0812">Transmembrane</keyword>
<keyword evidence="3" id="KW-0472">Membrane</keyword>
<feature type="compositionally biased region" description="Low complexity" evidence="2">
    <location>
        <begin position="255"/>
        <end position="265"/>
    </location>
</feature>
<dbReference type="InterPro" id="IPR036779">
    <property type="entry name" value="LysM_dom_sf"/>
</dbReference>
<dbReference type="InterPro" id="IPR057840">
    <property type="entry name" value="FimV_N"/>
</dbReference>
<comment type="caution">
    <text evidence="5">The sequence shown here is derived from an EMBL/GenBank/DDBJ whole genome shotgun (WGS) entry which is preliminary data.</text>
</comment>
<organism evidence="5 6">
    <name type="scientific">Pseudomonas songnenensis</name>
    <dbReference type="NCBI Taxonomy" id="1176259"/>
    <lineage>
        <taxon>Bacteria</taxon>
        <taxon>Pseudomonadati</taxon>
        <taxon>Pseudomonadota</taxon>
        <taxon>Gammaproteobacteria</taxon>
        <taxon>Pseudomonadales</taxon>
        <taxon>Pseudomonadaceae</taxon>
        <taxon>Pseudomonas</taxon>
    </lineage>
</organism>
<feature type="coiled-coil region" evidence="1">
    <location>
        <begin position="282"/>
        <end position="316"/>
    </location>
</feature>
<evidence type="ECO:0000256" key="1">
    <source>
        <dbReference type="SAM" id="Coils"/>
    </source>
</evidence>
<evidence type="ECO:0000256" key="3">
    <source>
        <dbReference type="SAM" id="Phobius"/>
    </source>
</evidence>